<accession>N6X0W7</accession>
<dbReference type="Proteomes" id="UP000013015">
    <property type="component" value="Unassembled WGS sequence"/>
</dbReference>
<sequence length="68" mass="7932">MGLIEYARLVGVHKDRHCILTIKKKGHFRDPSPGRRRPYRPLKREFDAFPVYSVSPPASHRIASYVTR</sequence>
<proteinExistence type="predicted"/>
<organism evidence="1 2">
    <name type="scientific">Schaalia cardiffensis F0333</name>
    <dbReference type="NCBI Taxonomy" id="888050"/>
    <lineage>
        <taxon>Bacteria</taxon>
        <taxon>Bacillati</taxon>
        <taxon>Actinomycetota</taxon>
        <taxon>Actinomycetes</taxon>
        <taxon>Actinomycetales</taxon>
        <taxon>Actinomycetaceae</taxon>
        <taxon>Schaalia</taxon>
    </lineage>
</organism>
<dbReference type="EMBL" id="AQHZ01000028">
    <property type="protein sequence ID" value="ENO17441.1"/>
    <property type="molecule type" value="Genomic_DNA"/>
</dbReference>
<gene>
    <name evidence="1" type="ORF">HMPREF9004_1847</name>
</gene>
<evidence type="ECO:0000313" key="2">
    <source>
        <dbReference type="Proteomes" id="UP000013015"/>
    </source>
</evidence>
<comment type="caution">
    <text evidence="1">The sequence shown here is derived from an EMBL/GenBank/DDBJ whole genome shotgun (WGS) entry which is preliminary data.</text>
</comment>
<evidence type="ECO:0000313" key="1">
    <source>
        <dbReference type="EMBL" id="ENO17441.1"/>
    </source>
</evidence>
<protein>
    <submittedName>
        <fullName evidence="1">Uncharacterized protein</fullName>
    </submittedName>
</protein>
<name>N6X0W7_9ACTO</name>
<keyword evidence="2" id="KW-1185">Reference proteome</keyword>
<reference evidence="1 2" key="1">
    <citation type="submission" date="2013-03" db="EMBL/GenBank/DDBJ databases">
        <title>Reference genome for the Human Microbiome Project.</title>
        <authorList>
            <person name="Aqrawi P."/>
            <person name="Ayvaz T."/>
            <person name="Bess C."/>
            <person name="Blankenburg K."/>
            <person name="Coyle M."/>
            <person name="Deng J."/>
            <person name="Forbes L."/>
            <person name="Fowler G."/>
            <person name="Francisco L."/>
            <person name="Fu Q."/>
            <person name="Gibbs R."/>
            <person name="Gross S."/>
            <person name="Gubbala S."/>
            <person name="Hale W."/>
            <person name="Hemphill L."/>
            <person name="Highlander S."/>
            <person name="Hirani K."/>
            <person name="Jackson L."/>
            <person name="Jakkamsetti A."/>
            <person name="Javaid M."/>
            <person name="Jayaseelan J.C."/>
            <person name="Jiang H."/>
            <person name="Joshi V."/>
            <person name="Korchina V."/>
            <person name="Kovar C."/>
            <person name="Lara F."/>
            <person name="Lee S."/>
            <person name="Liu Y."/>
            <person name="Mata R."/>
            <person name="Mathew T."/>
            <person name="Munidasa M."/>
            <person name="Muzny D."/>
            <person name="Nazareth L."/>
            <person name="Ngo R."/>
            <person name="Nguyen L."/>
            <person name="Nguyen N."/>
            <person name="Okwuonu G."/>
            <person name="Ongeri F."/>
            <person name="Palculict T."/>
            <person name="Patil S."/>
            <person name="Petrosino J."/>
            <person name="Pham C."/>
            <person name="Pham P."/>
            <person name="Pu L.-L."/>
            <person name="Qin X."/>
            <person name="Qu J."/>
            <person name="Reid J."/>
            <person name="Ross M."/>
            <person name="Ruth R."/>
            <person name="Saada N."/>
            <person name="San Lucas F."/>
            <person name="Santibanez J."/>
            <person name="Shang Y."/>
            <person name="Simmons D."/>
            <person name="Song X.-Z."/>
            <person name="Tang L.-Y."/>
            <person name="Thornton R."/>
            <person name="Warren J."/>
            <person name="Weissenberger G."/>
            <person name="Wilczek-Boney K."/>
            <person name="Worley K."/>
            <person name="Youmans B."/>
            <person name="Zhang J."/>
            <person name="Zhang L."/>
            <person name="Zhao Z."/>
            <person name="Zhou C."/>
            <person name="Zhu D."/>
            <person name="Zhu Y."/>
        </authorList>
    </citation>
    <scope>NUCLEOTIDE SEQUENCE [LARGE SCALE GENOMIC DNA]</scope>
    <source>
        <strain evidence="1 2">F0333</strain>
    </source>
</reference>
<dbReference type="AlphaFoldDB" id="N6X0W7"/>
<dbReference type="HOGENOM" id="CLU_2784522_0_0_11"/>